<keyword evidence="4 11" id="KW-0547">Nucleotide-binding</keyword>
<keyword evidence="6 12" id="KW-0175">Coiled coil</keyword>
<protein>
    <recommendedName>
        <fullName evidence="2 12">Chaperone protein ClpB</fullName>
    </recommendedName>
</protein>
<dbReference type="KEGG" id="xyk:GT347_04745"/>
<name>A0A857J2K2_9BURK</name>
<dbReference type="RefSeq" id="WP_160550867.1">
    <property type="nucleotide sequence ID" value="NZ_CP047650.1"/>
</dbReference>
<keyword evidence="12" id="KW-0963">Cytoplasm</keyword>
<dbReference type="Pfam" id="PF00004">
    <property type="entry name" value="AAA"/>
    <property type="match status" value="1"/>
</dbReference>
<dbReference type="EMBL" id="CP047650">
    <property type="protein sequence ID" value="QHI97349.1"/>
    <property type="molecule type" value="Genomic_DNA"/>
</dbReference>
<dbReference type="GO" id="GO:0005524">
    <property type="term" value="F:ATP binding"/>
    <property type="evidence" value="ECO:0007669"/>
    <property type="project" value="UniProtKB-UniRule"/>
</dbReference>
<dbReference type="InterPro" id="IPR041546">
    <property type="entry name" value="ClpA/ClpB_AAA_lid"/>
</dbReference>
<dbReference type="Gene3D" id="1.10.1780.10">
    <property type="entry name" value="Clp, N-terminal domain"/>
    <property type="match status" value="1"/>
</dbReference>
<dbReference type="Gene3D" id="3.40.50.300">
    <property type="entry name" value="P-loop containing nucleotide triphosphate hydrolases"/>
    <property type="match status" value="3"/>
</dbReference>
<evidence type="ECO:0000256" key="12">
    <source>
        <dbReference type="RuleBase" id="RU362034"/>
    </source>
</evidence>
<dbReference type="CDD" id="cd00009">
    <property type="entry name" value="AAA"/>
    <property type="match status" value="1"/>
</dbReference>
<gene>
    <name evidence="12 15" type="primary">clpB</name>
    <name evidence="15" type="ORF">GT347_04745</name>
</gene>
<dbReference type="InterPro" id="IPR017730">
    <property type="entry name" value="Chaperonin_ClpB"/>
</dbReference>
<dbReference type="PANTHER" id="PTHR11638:SF18">
    <property type="entry name" value="HEAT SHOCK PROTEIN 104"/>
    <property type="match status" value="1"/>
</dbReference>
<dbReference type="PROSITE" id="PS51903">
    <property type="entry name" value="CLP_R"/>
    <property type="match status" value="1"/>
</dbReference>
<dbReference type="PRINTS" id="PR00300">
    <property type="entry name" value="CLPPROTEASEA"/>
</dbReference>
<dbReference type="PANTHER" id="PTHR11638">
    <property type="entry name" value="ATP-DEPENDENT CLP PROTEASE"/>
    <property type="match status" value="1"/>
</dbReference>
<dbReference type="InterPro" id="IPR003959">
    <property type="entry name" value="ATPase_AAA_core"/>
</dbReference>
<evidence type="ECO:0000256" key="5">
    <source>
        <dbReference type="ARBA" id="ARBA00022840"/>
    </source>
</evidence>
<dbReference type="InterPro" id="IPR003593">
    <property type="entry name" value="AAA+_ATPase"/>
</dbReference>
<reference evidence="15 16" key="1">
    <citation type="submission" date="2020-01" db="EMBL/GenBank/DDBJ databases">
        <title>Genome sequencing of strain KACC 21265.</title>
        <authorList>
            <person name="Heo J."/>
            <person name="Kim S.-J."/>
            <person name="Kim J.-S."/>
            <person name="Hong S.-B."/>
            <person name="Kwon S.-W."/>
        </authorList>
    </citation>
    <scope>NUCLEOTIDE SEQUENCE [LARGE SCALE GENOMIC DNA]</scope>
    <source>
        <strain evidence="15 16">KACC 21265</strain>
    </source>
</reference>
<evidence type="ECO:0000256" key="4">
    <source>
        <dbReference type="ARBA" id="ARBA00022741"/>
    </source>
</evidence>
<keyword evidence="7 11" id="KW-0143">Chaperone</keyword>
<dbReference type="Gene3D" id="1.10.8.60">
    <property type="match status" value="1"/>
</dbReference>
<evidence type="ECO:0000256" key="10">
    <source>
        <dbReference type="PROSITE-ProRule" id="PRU01251"/>
    </source>
</evidence>
<dbReference type="InterPro" id="IPR028299">
    <property type="entry name" value="ClpA/B_CS2"/>
</dbReference>
<feature type="region of interest" description="Disordered" evidence="13">
    <location>
        <begin position="509"/>
        <end position="529"/>
    </location>
</feature>
<dbReference type="InterPro" id="IPR019489">
    <property type="entry name" value="Clp_ATPase_C"/>
</dbReference>
<dbReference type="CDD" id="cd19499">
    <property type="entry name" value="RecA-like_ClpB_Hsp104-like"/>
    <property type="match status" value="1"/>
</dbReference>
<evidence type="ECO:0000256" key="2">
    <source>
        <dbReference type="ARBA" id="ARBA00017574"/>
    </source>
</evidence>
<dbReference type="NCBIfam" id="TIGR03346">
    <property type="entry name" value="chaperone_ClpB"/>
    <property type="match status" value="1"/>
</dbReference>
<keyword evidence="5 11" id="KW-0067">ATP-binding</keyword>
<dbReference type="SMART" id="SM00382">
    <property type="entry name" value="AAA"/>
    <property type="match status" value="2"/>
</dbReference>
<dbReference type="GO" id="GO:0042026">
    <property type="term" value="P:protein refolding"/>
    <property type="evidence" value="ECO:0007669"/>
    <property type="project" value="UniProtKB-UniRule"/>
</dbReference>
<keyword evidence="12" id="KW-0346">Stress response</keyword>
<dbReference type="SMART" id="SM01086">
    <property type="entry name" value="ClpB_D2-small"/>
    <property type="match status" value="1"/>
</dbReference>
<accession>A0A857J2K2</accession>
<dbReference type="FunFam" id="3.40.50.300:FF:000025">
    <property type="entry name" value="ATP-dependent Clp protease subunit"/>
    <property type="match status" value="1"/>
</dbReference>
<comment type="similarity">
    <text evidence="1 11">Belongs to the ClpA/ClpB family.</text>
</comment>
<evidence type="ECO:0000256" key="3">
    <source>
        <dbReference type="ARBA" id="ARBA00022737"/>
    </source>
</evidence>
<keyword evidence="3 10" id="KW-0677">Repeat</keyword>
<dbReference type="GO" id="GO:0034605">
    <property type="term" value="P:cellular response to heat"/>
    <property type="evidence" value="ECO:0007669"/>
    <property type="project" value="TreeGrafter"/>
</dbReference>
<dbReference type="AlphaFoldDB" id="A0A857J2K2"/>
<evidence type="ECO:0000256" key="11">
    <source>
        <dbReference type="RuleBase" id="RU004432"/>
    </source>
</evidence>
<dbReference type="Pfam" id="PF02861">
    <property type="entry name" value="Clp_N"/>
    <property type="match status" value="1"/>
</dbReference>
<dbReference type="Proteomes" id="UP000464787">
    <property type="component" value="Chromosome"/>
</dbReference>
<comment type="function">
    <text evidence="8">Part of a stress-induced multi-chaperone system, it is involved in the recovery of the cell from heat-induced damage, in cooperation with DnaK, DnaJ and GrpE. Acts before DnaK, in the processing of protein aggregates. Protein binding stimulates the ATPase activity; ATP hydrolysis unfolds the denatured protein aggregates, which probably helps expose new hydrophobic binding sites on the surface of ClpB-bound aggregates, contributing to the solubilization and refolding of denatured protein aggregates by DnaK.</text>
</comment>
<dbReference type="SUPFAM" id="SSF81923">
    <property type="entry name" value="Double Clp-N motif"/>
    <property type="match status" value="1"/>
</dbReference>
<keyword evidence="16" id="KW-1185">Reference proteome</keyword>
<evidence type="ECO:0000256" key="7">
    <source>
        <dbReference type="ARBA" id="ARBA00023186"/>
    </source>
</evidence>
<dbReference type="FunFam" id="3.40.50.300:FF:000120">
    <property type="entry name" value="ATP-dependent chaperone ClpB"/>
    <property type="match status" value="1"/>
</dbReference>
<dbReference type="GO" id="GO:0016887">
    <property type="term" value="F:ATP hydrolysis activity"/>
    <property type="evidence" value="ECO:0007669"/>
    <property type="project" value="InterPro"/>
</dbReference>
<dbReference type="Pfam" id="PF10431">
    <property type="entry name" value="ClpB_D2-small"/>
    <property type="match status" value="1"/>
</dbReference>
<evidence type="ECO:0000259" key="14">
    <source>
        <dbReference type="PROSITE" id="PS51903"/>
    </source>
</evidence>
<dbReference type="InterPro" id="IPR018368">
    <property type="entry name" value="ClpA/B_CS1"/>
</dbReference>
<evidence type="ECO:0000256" key="13">
    <source>
        <dbReference type="SAM" id="MobiDB-lite"/>
    </source>
</evidence>
<comment type="subunit">
    <text evidence="12">Homohexamer; The oligomerization is ATP-dependent.</text>
</comment>
<feature type="domain" description="Clp R" evidence="14">
    <location>
        <begin position="3"/>
        <end position="143"/>
    </location>
</feature>
<evidence type="ECO:0000256" key="8">
    <source>
        <dbReference type="ARBA" id="ARBA00025613"/>
    </source>
</evidence>
<dbReference type="InterPro" id="IPR027417">
    <property type="entry name" value="P-loop_NTPase"/>
</dbReference>
<evidence type="ECO:0000256" key="9">
    <source>
        <dbReference type="ARBA" id="ARBA00026057"/>
    </source>
</evidence>
<sequence length="878" mass="96542">MRTDKLTTKFQEALSDAQSLALANDHGYIEPAHLLAALAGQDDGPRALLERAGANVGGLAQAADAAIQKLPQVQGQDVTVGRDLASLLQATEKEAIKRGDQFISGELFLLALADAKTDLGEAVRRNGLTRKSLEAAIEAVRGGQKMDSADAEAQRGSLKKYTMDLTERARLGKLDPVIGRDEEIRRAIQVLQRRSKNNPVLIGEPGVGKTAIVEGLAQRIVAGEVPDSLRGKRVLSLDMAALLAGAKYRGEFEERLKAVLNELAKDEGQTIVFIDELHTMVGAGKAEGAMDAGNMLKPALARGELHCVGATTLDEYRKYIEKDAALERRFQKILVGEPSVEATIAILRGLQEKYEVHHGVQITDPAIVAAAELSHRYITDRFLPDKAIDLIDEAAAKIKIEMDSKPEVMDRLDRRLIQLQIEREAVRREMDESSQKRFAIIEEQIAELQKQIADYDEIWQSEKAQAQGSKQVMEEIDKIRFQMSEFTRKGDFNKVAELQYGKLPQLEKKLKEAEESESSKGASSKPTLLRTQVGAEEIAEVVSRATGIPVSKMLQGEREKLLQMEDKLHQRVVGQDEAVRAVADAIRRSRSGLSDPNRPTGSFLFLGPTGVGKTELCKALAGFLFDSEDHLIRIDMSEFMEKHSVARLIGAPPGYVGYDEGGYLTEAVRRKPYSVVLLDEVEKAHPDVFNVLLQVLDDGRLTDGQGRTVDFKNTVIVMTSNIGSPIIQAMTGRDQADIKEAVWDELKNHFRPEFLNRIDETVVFHGLDAANIASIAAIQLQVLQARMAKMDLHLQVSEAALAELAKVGFDPVFGARPLKRAIQQRIENPLSKLLLQGKFPPKSVIPVSVDPVLEPGVFRFGDVQATDGEIAQESPADA</sequence>
<dbReference type="Pfam" id="PF07724">
    <property type="entry name" value="AAA_2"/>
    <property type="match status" value="1"/>
</dbReference>
<dbReference type="InterPro" id="IPR001270">
    <property type="entry name" value="ClpA/B"/>
</dbReference>
<evidence type="ECO:0000313" key="15">
    <source>
        <dbReference type="EMBL" id="QHI97349.1"/>
    </source>
</evidence>
<organism evidence="15 16">
    <name type="scientific">Xylophilus rhododendri</name>
    <dbReference type="NCBI Taxonomy" id="2697032"/>
    <lineage>
        <taxon>Bacteria</taxon>
        <taxon>Pseudomonadati</taxon>
        <taxon>Pseudomonadota</taxon>
        <taxon>Betaproteobacteria</taxon>
        <taxon>Burkholderiales</taxon>
        <taxon>Xylophilus</taxon>
    </lineage>
</organism>
<comment type="subcellular location">
    <subcellularLocation>
        <location evidence="12">Cytoplasm</location>
    </subcellularLocation>
</comment>
<evidence type="ECO:0000256" key="6">
    <source>
        <dbReference type="ARBA" id="ARBA00023054"/>
    </source>
</evidence>
<dbReference type="SUPFAM" id="SSF52540">
    <property type="entry name" value="P-loop containing nucleoside triphosphate hydrolases"/>
    <property type="match status" value="2"/>
</dbReference>
<dbReference type="FunFam" id="3.40.50.300:FF:000010">
    <property type="entry name" value="Chaperone clpB 1, putative"/>
    <property type="match status" value="1"/>
</dbReference>
<dbReference type="PROSITE" id="PS00870">
    <property type="entry name" value="CLPAB_1"/>
    <property type="match status" value="1"/>
</dbReference>
<evidence type="ECO:0000313" key="16">
    <source>
        <dbReference type="Proteomes" id="UP000464787"/>
    </source>
</evidence>
<dbReference type="InterPro" id="IPR050130">
    <property type="entry name" value="ClpA_ClpB"/>
</dbReference>
<proteinExistence type="inferred from homology"/>
<dbReference type="GO" id="GO:0005737">
    <property type="term" value="C:cytoplasm"/>
    <property type="evidence" value="ECO:0007669"/>
    <property type="project" value="UniProtKB-SubCell"/>
</dbReference>
<feature type="coiled-coil region" evidence="12">
    <location>
        <begin position="409"/>
        <end position="458"/>
    </location>
</feature>
<dbReference type="Pfam" id="PF17871">
    <property type="entry name" value="AAA_lid_9"/>
    <property type="match status" value="1"/>
</dbReference>
<comment type="subunit">
    <text evidence="9">Homohexamer. The oligomerization is ATP-dependent.</text>
</comment>
<dbReference type="PROSITE" id="PS00871">
    <property type="entry name" value="CLPAB_2"/>
    <property type="match status" value="1"/>
</dbReference>
<dbReference type="InterPro" id="IPR004176">
    <property type="entry name" value="Clp_R_N"/>
</dbReference>
<dbReference type="InterPro" id="IPR036628">
    <property type="entry name" value="Clp_N_dom_sf"/>
</dbReference>
<evidence type="ECO:0000256" key="1">
    <source>
        <dbReference type="ARBA" id="ARBA00008675"/>
    </source>
</evidence>